<dbReference type="Gene3D" id="3.30.365.10">
    <property type="entry name" value="Aldehyde oxidase/xanthine dehydrogenase, molybdopterin binding domain"/>
    <property type="match status" value="4"/>
</dbReference>
<organism evidence="2 3">
    <name type="scientific">Bradyrhizobium ottawaense</name>
    <dbReference type="NCBI Taxonomy" id="931866"/>
    <lineage>
        <taxon>Bacteria</taxon>
        <taxon>Pseudomonadati</taxon>
        <taxon>Pseudomonadota</taxon>
        <taxon>Alphaproteobacteria</taxon>
        <taxon>Hyphomicrobiales</taxon>
        <taxon>Nitrobacteraceae</taxon>
        <taxon>Bradyrhizobium</taxon>
    </lineage>
</organism>
<evidence type="ECO:0000313" key="3">
    <source>
        <dbReference type="Proteomes" id="UP000215703"/>
    </source>
</evidence>
<dbReference type="PANTHER" id="PTHR47495:SF2">
    <property type="entry name" value="ALDEHYDE DEHYDROGENASE"/>
    <property type="match status" value="1"/>
</dbReference>
<dbReference type="Pfam" id="PF02738">
    <property type="entry name" value="MoCoBD_1"/>
    <property type="match status" value="1"/>
</dbReference>
<dbReference type="Pfam" id="PF20256">
    <property type="entry name" value="MoCoBD_2"/>
    <property type="match status" value="2"/>
</dbReference>
<dbReference type="SUPFAM" id="SSF56003">
    <property type="entry name" value="Molybdenum cofactor-binding domain"/>
    <property type="match status" value="2"/>
</dbReference>
<evidence type="ECO:0000259" key="1">
    <source>
        <dbReference type="SMART" id="SM01008"/>
    </source>
</evidence>
<dbReference type="EMBL" id="CP029425">
    <property type="protein sequence ID" value="AWL91775.1"/>
    <property type="molecule type" value="Genomic_DNA"/>
</dbReference>
<evidence type="ECO:0000313" key="2">
    <source>
        <dbReference type="EMBL" id="AWL91775.1"/>
    </source>
</evidence>
<dbReference type="PIRSF" id="PIRSF036389">
    <property type="entry name" value="IOR_B"/>
    <property type="match status" value="1"/>
</dbReference>
<dbReference type="SMART" id="SM01008">
    <property type="entry name" value="Ald_Xan_dh_C"/>
    <property type="match status" value="1"/>
</dbReference>
<reference evidence="2 3" key="2">
    <citation type="journal article" date="2017" name="Syst. Appl. Microbiol.">
        <title>Soybeans inoculated with root zone soils of Canadian native legumes harbour diverse and novel Bradyrhizobium spp. that possess agricultural potential.</title>
        <authorList>
            <person name="Bromfield E.S.P."/>
            <person name="Cloutier S."/>
            <person name="Tambong J.T."/>
            <person name="Tran Thi T.V."/>
        </authorList>
    </citation>
    <scope>NUCLEOTIDE SEQUENCE [LARGE SCALE GENOMIC DNA]</scope>
    <source>
        <strain evidence="2 3">OO99</strain>
    </source>
</reference>
<dbReference type="Proteomes" id="UP000215703">
    <property type="component" value="Chromosome"/>
</dbReference>
<dbReference type="InterPro" id="IPR052516">
    <property type="entry name" value="N-heterocyclic_Hydroxylase"/>
</dbReference>
<dbReference type="PANTHER" id="PTHR47495">
    <property type="entry name" value="ALDEHYDE DEHYDROGENASE"/>
    <property type="match status" value="1"/>
</dbReference>
<dbReference type="InterPro" id="IPR012368">
    <property type="entry name" value="OxRdtase_Mopterin-bd_su_IorB"/>
</dbReference>
<dbReference type="Gene3D" id="3.90.1170.50">
    <property type="entry name" value="Aldehyde oxidase/xanthine dehydrogenase, a/b hammerhead"/>
    <property type="match status" value="1"/>
</dbReference>
<proteinExistence type="predicted"/>
<accession>A0A2U8P242</accession>
<gene>
    <name evidence="2" type="ORF">CIT37_05820</name>
</gene>
<protein>
    <submittedName>
        <fullName evidence="2">Xanthine dehydrogenase family protein molybdopterin-binding subunit</fullName>
    </submittedName>
</protein>
<reference evidence="2 3" key="1">
    <citation type="journal article" date="2014" name="Int. J. Syst. Evol. Microbiol.">
        <title>Bradyrhizobium ottawaense sp. nov., a symbiotic nitrogen fixing bacterium from root nodules of soybeans in Canada.</title>
        <authorList>
            <person name="Yu X."/>
            <person name="Cloutier S."/>
            <person name="Tambong J.T."/>
            <person name="Bromfield E.S."/>
        </authorList>
    </citation>
    <scope>NUCLEOTIDE SEQUENCE [LARGE SCALE GENOMIC DNA]</scope>
    <source>
        <strain evidence="2 3">OO99</strain>
    </source>
</reference>
<dbReference type="KEGG" id="bot:CIT37_05820"/>
<dbReference type="AlphaFoldDB" id="A0A2U8P242"/>
<dbReference type="InterPro" id="IPR046867">
    <property type="entry name" value="AldOxase/xan_DH_MoCoBD2"/>
</dbReference>
<name>A0A2U8P242_9BRAD</name>
<dbReference type="InterPro" id="IPR008274">
    <property type="entry name" value="AldOxase/xan_DH_MoCoBD1"/>
</dbReference>
<sequence length="726" mass="77716">MRSTMNAHNSVSRRALLTGGLATGFLLAFHLPLRAAVNEPVQPPDATEGKFAPNAFIRIDETGRTVLMMPQVEMGQGTYTSISAVLAEELDADWSKVEVQHAPPNDKLYGNPTFGLQVTGNSNSIRAWWTPLRKAGATARAMLVQAAAAQWGVEPASCTASKGEVAHEASGRKLAYGALALAAQGQTPPKDVALKDPKDFVIIGQPLKRLDTPDKVNGKAVYGIDAILPGMKFATVAACPVFGGKVGKVDDSAAVKLPGVRKVVVLDDMVAVIGDHMWAAKKGLEALKIEWNEGPNAAITTKDVWDDLRKASQKDGAVAKSDGDIAKALASGDKFEAAYELPFLAHASMEPINATVHVKSDSCEIWTGTQIMTRVQSEAAKAAGLAVDKVIVNNHLLGGGFGRKLEPDMVIAAVKIAKQVDYPVKVVWTREEDIQHDVYRPVYRDQITASLVDGKVAGWKYKVAGSAVLARWLPPAFQKGIDIDAIDAAVDAPYDFANFHVEYVRAEPLSVPTGFWRGVGPNNNVFAVECAMDELARKAGKDPIEFRKSMLTKNPRMLAVLNQVAEKSGWAQPLPPRVGRGVCVQPSFASFIATVVEAEIDDIGEIVLRRITSVVDTGIAVNPDTVKAQIEGGLIFGLTAALYGEITIDKGRVQQSNFHDYRMMRINETPKIEVIVVKSGEAPGGIGEAGVNAGPPALRNAIFAATGVALRRLPIDRKLLAAGKKA</sequence>
<dbReference type="GO" id="GO:0016491">
    <property type="term" value="F:oxidoreductase activity"/>
    <property type="evidence" value="ECO:0007669"/>
    <property type="project" value="InterPro"/>
</dbReference>
<feature type="domain" description="Aldehyde oxidase/xanthine dehydrogenase a/b hammerhead" evidence="1">
    <location>
        <begin position="217"/>
        <end position="295"/>
    </location>
</feature>
<dbReference type="InterPro" id="IPR000674">
    <property type="entry name" value="Ald_Oxase/Xan_DH_a/b"/>
</dbReference>
<dbReference type="InterPro" id="IPR037165">
    <property type="entry name" value="AldOxase/xan_DH_Mopterin-bd_sf"/>
</dbReference>